<feature type="transmembrane region" description="Helical" evidence="7">
    <location>
        <begin position="327"/>
        <end position="346"/>
    </location>
</feature>
<dbReference type="PANTHER" id="PTHR12223:SF28">
    <property type="entry name" value="LECTIN, MANNOSE BINDING 1 LIKE"/>
    <property type="match status" value="1"/>
</dbReference>
<dbReference type="PANTHER" id="PTHR12223">
    <property type="entry name" value="VESICULAR MANNOSE-BINDING LECTIN"/>
    <property type="match status" value="1"/>
</dbReference>
<dbReference type="Gene3D" id="2.60.120.200">
    <property type="match status" value="1"/>
</dbReference>
<keyword evidence="4 7" id="KW-1133">Transmembrane helix</keyword>
<dbReference type="GO" id="GO:0006888">
    <property type="term" value="P:endoplasmic reticulum to Golgi vesicle-mediated transport"/>
    <property type="evidence" value="ECO:0007669"/>
    <property type="project" value="TreeGrafter"/>
</dbReference>
<dbReference type="EMBL" id="GG680729">
    <property type="protein sequence ID" value="EER06364.1"/>
    <property type="molecule type" value="Genomic_DNA"/>
</dbReference>
<evidence type="ECO:0000256" key="6">
    <source>
        <dbReference type="SAM" id="Coils"/>
    </source>
</evidence>
<dbReference type="GO" id="GO:0005789">
    <property type="term" value="C:endoplasmic reticulum membrane"/>
    <property type="evidence" value="ECO:0007669"/>
    <property type="project" value="TreeGrafter"/>
</dbReference>
<feature type="transmembrane region" description="Helical" evidence="7">
    <location>
        <begin position="755"/>
        <end position="775"/>
    </location>
</feature>
<feature type="transmembrane region" description="Helical" evidence="7">
    <location>
        <begin position="120"/>
        <end position="142"/>
    </location>
</feature>
<reference evidence="10 11" key="1">
    <citation type="submission" date="2008-07" db="EMBL/GenBank/DDBJ databases">
        <authorList>
            <person name="El-Sayed N."/>
            <person name="Caler E."/>
            <person name="Inman J."/>
            <person name="Amedeo P."/>
            <person name="Hass B."/>
            <person name="Wortman J."/>
        </authorList>
    </citation>
    <scope>NUCLEOTIDE SEQUENCE [LARGE SCALE GENOMIC DNA]</scope>
    <source>
        <strain evidence="11">ATCC 50983 / TXsc</strain>
    </source>
</reference>
<evidence type="ECO:0000256" key="3">
    <source>
        <dbReference type="ARBA" id="ARBA00022729"/>
    </source>
</evidence>
<name>C5LAA8_PERM5</name>
<evidence type="ECO:0000313" key="11">
    <source>
        <dbReference type="Proteomes" id="UP000007800"/>
    </source>
</evidence>
<evidence type="ECO:0000259" key="9">
    <source>
        <dbReference type="PROSITE" id="PS51328"/>
    </source>
</evidence>
<dbReference type="InParanoid" id="C5LAA8"/>
<evidence type="ECO:0000313" key="10">
    <source>
        <dbReference type="EMBL" id="EER06364.1"/>
    </source>
</evidence>
<keyword evidence="11" id="KW-1185">Reference proteome</keyword>
<accession>C5LAA8</accession>
<gene>
    <name evidence="10" type="ORF">Pmar_PMAR006131</name>
</gene>
<evidence type="ECO:0000256" key="2">
    <source>
        <dbReference type="ARBA" id="ARBA00022692"/>
    </source>
</evidence>
<dbReference type="GO" id="GO:0005537">
    <property type="term" value="F:D-mannose binding"/>
    <property type="evidence" value="ECO:0007669"/>
    <property type="project" value="TreeGrafter"/>
</dbReference>
<proteinExistence type="predicted"/>
<dbReference type="Pfam" id="PF03388">
    <property type="entry name" value="Lectin_leg-like"/>
    <property type="match status" value="1"/>
</dbReference>
<dbReference type="GeneID" id="9065402"/>
<evidence type="ECO:0000256" key="4">
    <source>
        <dbReference type="ARBA" id="ARBA00022989"/>
    </source>
</evidence>
<feature type="signal peptide" evidence="8">
    <location>
        <begin position="1"/>
        <end position="16"/>
    </location>
</feature>
<evidence type="ECO:0000256" key="1">
    <source>
        <dbReference type="ARBA" id="ARBA00004479"/>
    </source>
</evidence>
<dbReference type="SUPFAM" id="SSF49899">
    <property type="entry name" value="Concanavalin A-like lectins/glucanases"/>
    <property type="match status" value="1"/>
</dbReference>
<dbReference type="InterPro" id="IPR051136">
    <property type="entry name" value="Intracellular_Lectin-GPT"/>
</dbReference>
<dbReference type="OrthoDB" id="270293at2759"/>
<evidence type="ECO:0000256" key="7">
    <source>
        <dbReference type="SAM" id="Phobius"/>
    </source>
</evidence>
<keyword evidence="3 8" id="KW-0732">Signal</keyword>
<dbReference type="AlphaFoldDB" id="C5LAA8"/>
<keyword evidence="5 7" id="KW-0472">Membrane</keyword>
<protein>
    <submittedName>
        <fullName evidence="10">Lectin-domain protein, putative</fullName>
    </submittedName>
</protein>
<feature type="coiled-coil region" evidence="6">
    <location>
        <begin position="272"/>
        <end position="306"/>
    </location>
</feature>
<dbReference type="GO" id="GO:0030134">
    <property type="term" value="C:COPII-coated ER to Golgi transport vesicle"/>
    <property type="evidence" value="ECO:0007669"/>
    <property type="project" value="TreeGrafter"/>
</dbReference>
<sequence length="786" mass="87044">MQIVASLLFVAAIVSGAVDWSKVTIEPPMVPTPTAAGLNLSSIVLDGPGPLAVGLDWSNVTLEPPGSYTPAAGQLDWSTVPLEGTATPVTAGPRQDVPEAAKDSATANVCAVSAGWPAELIGILLVISLIGLITSSVQIYLLKRLMVKTMARDEVDVELGRYRVQEGAEASVKEAVMGLAFENWRMADESKAVQPLGSLPKLGLHAQVSRLEALITETLETSRKEAETLRTARSQGQSIAVRPARIEKALKGMRDNISEHVKKRQSVALAFFDQQRVANEKLRNEIDLLQNDNLSLQQAVVKLQRRLRGVELALDFLTYSMHRPDSVLSRAALALAVIFGSLFRGISADGRAVELHSFTQEMDFHKFTSRWDASGTCIPLHNHISLSPRASDRYGALWHKYPLRTNDFEIEFTIALKSPTVGGDPAHEQGFALWYVYENASSKYSELAHITDGTTDKLQEMGMGMMGYKSNFDGVGIFFYNNKFSSSGQMELRPSASILINDGSQTFDRKKDLPSGHGSYWNYRNTRLTVKIRFKPTDVLVEARVENQAWVKLIEYPISDEKYRLKPGGYIGLTSFVGTTPNQPSERSDMVNIYDLHVSNYDSRMIDGETRIAYNPYRAVPQHDFLEEQIDSGNVGHAEAIKNLVRATYRVIMELEPLRGTAERTVGGLSTRVEELLKEMDELKTAVESIDGGTMAEHYQSLRNELIQVSRETMRSSLEKRRSLDELSAHAQKLGSLGDMSGKIKSRLESQGNTLFYLAVVCLFAVVVVGSGVYAKFRRLEKKHIL</sequence>
<evidence type="ECO:0000256" key="5">
    <source>
        <dbReference type="ARBA" id="ARBA00023136"/>
    </source>
</evidence>
<organism evidence="11">
    <name type="scientific">Perkinsus marinus (strain ATCC 50983 / TXsc)</name>
    <dbReference type="NCBI Taxonomy" id="423536"/>
    <lineage>
        <taxon>Eukaryota</taxon>
        <taxon>Sar</taxon>
        <taxon>Alveolata</taxon>
        <taxon>Perkinsozoa</taxon>
        <taxon>Perkinsea</taxon>
        <taxon>Perkinsida</taxon>
        <taxon>Perkinsidae</taxon>
        <taxon>Perkinsus</taxon>
    </lineage>
</organism>
<keyword evidence="2 7" id="KW-0812">Transmembrane</keyword>
<dbReference type="InterPro" id="IPR013320">
    <property type="entry name" value="ConA-like_dom_sf"/>
</dbReference>
<dbReference type="Proteomes" id="UP000007800">
    <property type="component" value="Unassembled WGS sequence"/>
</dbReference>
<comment type="subcellular location">
    <subcellularLocation>
        <location evidence="1">Membrane</location>
        <topology evidence="1">Single-pass type I membrane protein</topology>
    </subcellularLocation>
</comment>
<feature type="chain" id="PRO_5005668313" evidence="8">
    <location>
        <begin position="17"/>
        <end position="786"/>
    </location>
</feature>
<dbReference type="InterPro" id="IPR005052">
    <property type="entry name" value="Lectin_leg"/>
</dbReference>
<keyword evidence="6" id="KW-0175">Coiled coil</keyword>
<feature type="domain" description="L-type lectin-like" evidence="9">
    <location>
        <begin position="350"/>
        <end position="601"/>
    </location>
</feature>
<dbReference type="GO" id="GO:0005793">
    <property type="term" value="C:endoplasmic reticulum-Golgi intermediate compartment"/>
    <property type="evidence" value="ECO:0007669"/>
    <property type="project" value="TreeGrafter"/>
</dbReference>
<evidence type="ECO:0000256" key="8">
    <source>
        <dbReference type="SAM" id="SignalP"/>
    </source>
</evidence>
<dbReference type="GO" id="GO:0000139">
    <property type="term" value="C:Golgi membrane"/>
    <property type="evidence" value="ECO:0007669"/>
    <property type="project" value="TreeGrafter"/>
</dbReference>
<dbReference type="RefSeq" id="XP_002774548.1">
    <property type="nucleotide sequence ID" value="XM_002774502.1"/>
</dbReference>
<dbReference type="CDD" id="cd07308">
    <property type="entry name" value="lectin_leg-like"/>
    <property type="match status" value="1"/>
</dbReference>
<dbReference type="PROSITE" id="PS51328">
    <property type="entry name" value="L_LECTIN_LIKE"/>
    <property type="match status" value="1"/>
</dbReference>